<organism evidence="1 2">
    <name type="scientific">Paenibacillus chibensis</name>
    <dbReference type="NCBI Taxonomy" id="59846"/>
    <lineage>
        <taxon>Bacteria</taxon>
        <taxon>Bacillati</taxon>
        <taxon>Bacillota</taxon>
        <taxon>Bacilli</taxon>
        <taxon>Bacillales</taxon>
        <taxon>Paenibacillaceae</taxon>
        <taxon>Paenibacillus</taxon>
    </lineage>
</organism>
<accession>A0ABU6PRI2</accession>
<reference evidence="1 2" key="1">
    <citation type="submission" date="2023-03" db="EMBL/GenBank/DDBJ databases">
        <title>Bacillus Genome Sequencing.</title>
        <authorList>
            <person name="Dunlap C."/>
        </authorList>
    </citation>
    <scope>NUCLEOTIDE SEQUENCE [LARGE SCALE GENOMIC DNA]</scope>
    <source>
        <strain evidence="1 2">NRS-52</strain>
    </source>
</reference>
<gene>
    <name evidence="1" type="ORF">P9847_05410</name>
</gene>
<dbReference type="RefSeq" id="WP_328276016.1">
    <property type="nucleotide sequence ID" value="NZ_JARTLD010000012.1"/>
</dbReference>
<name>A0ABU6PRI2_9BACL</name>
<evidence type="ECO:0000313" key="2">
    <source>
        <dbReference type="Proteomes" id="UP001343257"/>
    </source>
</evidence>
<dbReference type="Proteomes" id="UP001343257">
    <property type="component" value="Unassembled WGS sequence"/>
</dbReference>
<sequence length="146" mass="16371">MKKVILVGCIIALAAVFIRYFGFREKSILSIKPSETASVEMYNASSPASDEVQMMRFDNEQDVADVFNQVSQMKPSGNAKPLDGNYTLVFHQTDGSQLTYVYSNGVVRTSNGFEGRVQSDNILNRLWAKLHYPVQPIMETELPSLQ</sequence>
<proteinExistence type="predicted"/>
<evidence type="ECO:0000313" key="1">
    <source>
        <dbReference type="EMBL" id="MED5016743.1"/>
    </source>
</evidence>
<comment type="caution">
    <text evidence="1">The sequence shown here is derived from an EMBL/GenBank/DDBJ whole genome shotgun (WGS) entry which is preliminary data.</text>
</comment>
<keyword evidence="2" id="KW-1185">Reference proteome</keyword>
<dbReference type="EMBL" id="JARTLD010000012">
    <property type="protein sequence ID" value="MED5016743.1"/>
    <property type="molecule type" value="Genomic_DNA"/>
</dbReference>
<protein>
    <submittedName>
        <fullName evidence="1">Uncharacterized protein</fullName>
    </submittedName>
</protein>